<feature type="compositionally biased region" description="Basic and acidic residues" evidence="3">
    <location>
        <begin position="170"/>
        <end position="182"/>
    </location>
</feature>
<feature type="compositionally biased region" description="Polar residues" evidence="3">
    <location>
        <begin position="143"/>
        <end position="169"/>
    </location>
</feature>
<dbReference type="STRING" id="1054147.F4PWG3"/>
<feature type="domain" description="ADF-H" evidence="6">
    <location>
        <begin position="3"/>
        <end position="129"/>
    </location>
</feature>
<feature type="domain" description="SH3" evidence="5">
    <location>
        <begin position="426"/>
        <end position="493"/>
    </location>
</feature>
<dbReference type="AlphaFoldDB" id="F4PWG3"/>
<dbReference type="OrthoDB" id="5971719at2759"/>
<reference evidence="8" key="1">
    <citation type="journal article" date="2011" name="Genome Res.">
        <title>Phylogeny-wide analysis of social amoeba genomes highlights ancient origins for complex intercellular communication.</title>
        <authorList>
            <person name="Heidel A.J."/>
            <person name="Lawal H.M."/>
            <person name="Felder M."/>
            <person name="Schilde C."/>
            <person name="Helps N.R."/>
            <person name="Tunggal B."/>
            <person name="Rivero F."/>
            <person name="John U."/>
            <person name="Schleicher M."/>
            <person name="Eichinger L."/>
            <person name="Platzer M."/>
            <person name="Noegel A.A."/>
            <person name="Schaap P."/>
            <person name="Gloeckner G."/>
        </authorList>
    </citation>
    <scope>NUCLEOTIDE SEQUENCE [LARGE SCALE GENOMIC DNA]</scope>
    <source>
        <strain evidence="8">SH3</strain>
    </source>
</reference>
<feature type="transmembrane region" description="Helical" evidence="4">
    <location>
        <begin position="748"/>
        <end position="771"/>
    </location>
</feature>
<dbReference type="Gene3D" id="2.30.30.40">
    <property type="entry name" value="SH3 Domains"/>
    <property type="match status" value="1"/>
</dbReference>
<accession>F4PWG3</accession>
<feature type="transmembrane region" description="Helical" evidence="4">
    <location>
        <begin position="708"/>
        <end position="728"/>
    </location>
</feature>
<evidence type="ECO:0000256" key="2">
    <source>
        <dbReference type="PROSITE-ProRule" id="PRU00192"/>
    </source>
</evidence>
<feature type="region of interest" description="Disordered" evidence="3">
    <location>
        <begin position="821"/>
        <end position="843"/>
    </location>
</feature>
<feature type="region of interest" description="Disordered" evidence="3">
    <location>
        <begin position="136"/>
        <end position="422"/>
    </location>
</feature>
<feature type="compositionally biased region" description="Low complexity" evidence="3">
    <location>
        <begin position="316"/>
        <end position="360"/>
    </location>
</feature>
<feature type="compositionally biased region" description="Low complexity" evidence="3">
    <location>
        <begin position="872"/>
        <end position="887"/>
    </location>
</feature>
<dbReference type="RefSeq" id="XP_004367310.1">
    <property type="nucleotide sequence ID" value="XM_004367253.1"/>
</dbReference>
<keyword evidence="1 2" id="KW-0728">SH3 domain</keyword>
<dbReference type="Pfam" id="PF00241">
    <property type="entry name" value="Cofilin_ADF"/>
    <property type="match status" value="1"/>
</dbReference>
<dbReference type="InterPro" id="IPR001452">
    <property type="entry name" value="SH3_domain"/>
</dbReference>
<feature type="compositionally biased region" description="Low complexity" evidence="3">
    <location>
        <begin position="219"/>
        <end position="239"/>
    </location>
</feature>
<feature type="transmembrane region" description="Helical" evidence="4">
    <location>
        <begin position="673"/>
        <end position="696"/>
    </location>
</feature>
<feature type="transmembrane region" description="Helical" evidence="4">
    <location>
        <begin position="783"/>
        <end position="804"/>
    </location>
</feature>
<dbReference type="InterPro" id="IPR036028">
    <property type="entry name" value="SH3-like_dom_sf"/>
</dbReference>
<feature type="compositionally biased region" description="Low complexity" evidence="3">
    <location>
        <begin position="411"/>
        <end position="422"/>
    </location>
</feature>
<protein>
    <submittedName>
        <fullName evidence="7">Actin binding protein E</fullName>
    </submittedName>
</protein>
<dbReference type="GO" id="GO:0003779">
    <property type="term" value="F:actin binding"/>
    <property type="evidence" value="ECO:0007669"/>
    <property type="project" value="InterPro"/>
</dbReference>
<dbReference type="SUPFAM" id="SSF50044">
    <property type="entry name" value="SH3-domain"/>
    <property type="match status" value="1"/>
</dbReference>
<feature type="compositionally biased region" description="Basic and acidic residues" evidence="3">
    <location>
        <begin position="361"/>
        <end position="374"/>
    </location>
</feature>
<keyword evidence="4" id="KW-0812">Transmembrane</keyword>
<dbReference type="Proteomes" id="UP000007797">
    <property type="component" value="Unassembled WGS sequence"/>
</dbReference>
<evidence type="ECO:0000259" key="6">
    <source>
        <dbReference type="PROSITE" id="PS51263"/>
    </source>
</evidence>
<keyword evidence="8" id="KW-1185">Reference proteome</keyword>
<dbReference type="KEGG" id="dfa:DFA_07451"/>
<dbReference type="GeneID" id="14872047"/>
<feature type="compositionally biased region" description="Basic and acidic residues" evidence="3">
    <location>
        <begin position="381"/>
        <end position="396"/>
    </location>
</feature>
<dbReference type="CDD" id="cd00174">
    <property type="entry name" value="SH3"/>
    <property type="match status" value="1"/>
</dbReference>
<dbReference type="PROSITE" id="PS51263">
    <property type="entry name" value="ADF_H"/>
    <property type="match status" value="1"/>
</dbReference>
<evidence type="ECO:0000256" key="3">
    <source>
        <dbReference type="SAM" id="MobiDB-lite"/>
    </source>
</evidence>
<gene>
    <name evidence="7" type="primary">abpE-2</name>
    <name evidence="7" type="ORF">DFA_07451</name>
</gene>
<feature type="transmembrane region" description="Helical" evidence="4">
    <location>
        <begin position="626"/>
        <end position="645"/>
    </location>
</feature>
<keyword evidence="4" id="KW-0472">Membrane</keyword>
<dbReference type="PANTHER" id="PTHR31494">
    <property type="entry name" value="THH1_TOM1_TOM3 DOMAIN-CONTAINING PROTEIN-RELATED-RELATED"/>
    <property type="match status" value="1"/>
</dbReference>
<feature type="transmembrane region" description="Helical" evidence="4">
    <location>
        <begin position="558"/>
        <end position="581"/>
    </location>
</feature>
<evidence type="ECO:0000313" key="7">
    <source>
        <dbReference type="EMBL" id="EGG20327.1"/>
    </source>
</evidence>
<dbReference type="Gene3D" id="3.40.20.10">
    <property type="entry name" value="Severin"/>
    <property type="match status" value="1"/>
</dbReference>
<dbReference type="PANTHER" id="PTHR31494:SF4">
    <property type="entry name" value="THH1_TOM1_TOM3 DOMAIN-CONTAINING PROTEIN-RELATED"/>
    <property type="match status" value="1"/>
</dbReference>
<dbReference type="SUPFAM" id="SSF55753">
    <property type="entry name" value="Actin depolymerizing proteins"/>
    <property type="match status" value="1"/>
</dbReference>
<name>F4PWG3_CACFS</name>
<feature type="compositionally biased region" description="Pro residues" evidence="3">
    <location>
        <begin position="283"/>
        <end position="297"/>
    </location>
</feature>
<keyword evidence="4" id="KW-1133">Transmembrane helix</keyword>
<dbReference type="EMBL" id="GL883013">
    <property type="protein sequence ID" value="EGG20327.1"/>
    <property type="molecule type" value="Genomic_DNA"/>
</dbReference>
<feature type="region of interest" description="Disordered" evidence="3">
    <location>
        <begin position="870"/>
        <end position="890"/>
    </location>
</feature>
<feature type="compositionally biased region" description="Basic and acidic residues" evidence="3">
    <location>
        <begin position="196"/>
        <end position="215"/>
    </location>
</feature>
<evidence type="ECO:0000256" key="4">
    <source>
        <dbReference type="SAM" id="Phobius"/>
    </source>
</evidence>
<evidence type="ECO:0000259" key="5">
    <source>
        <dbReference type="PROSITE" id="PS50002"/>
    </source>
</evidence>
<dbReference type="SMART" id="SM00102">
    <property type="entry name" value="ADF"/>
    <property type="match status" value="1"/>
</dbReference>
<evidence type="ECO:0000313" key="8">
    <source>
        <dbReference type="Proteomes" id="UP000007797"/>
    </source>
</evidence>
<feature type="compositionally biased region" description="Polar residues" evidence="3">
    <location>
        <begin position="240"/>
        <end position="253"/>
    </location>
</feature>
<dbReference type="InterPro" id="IPR002108">
    <property type="entry name" value="ADF-H"/>
</dbReference>
<dbReference type="InterPro" id="IPR029006">
    <property type="entry name" value="ADF-H/Gelsolin-like_dom_sf"/>
</dbReference>
<sequence>MTTPDLSDPEIMQHIKAVQDGSERWMCLGYVPKSMNKIKFYESGNGGLEELREELSDSSIRYAYIRYEINNMNKFVYIAYCGDGVNGPIKGSFSGHAIEIGRILKPLHHQVNARNEDDVDEKSIISALNKATGASYDSGAKVQGSSKINVPTSVSQGRTAATQSNVSQKTFDKTDYNKKDESAQYWKSNSAPATKEPARPDRSEYNITTERENYWKDNATAPKTSAPISSSSTTSAPPSRTITNRFQQMTAAPQTEPVKPPPPRTTGNVANRFQPQQQQAPAAPTPAPKPKVAPKPPVVVRQPEPEPEPVYEEQQEQQYDQGYDQQEQQYDQGYDQQQEQQYDQGYDQQQEQSYDQGYDQQEQHYDESQQHYDDQQQGYDQHQEQAYDDQQQHYDDQQQQGYDQHQEQAYDESQQQYDDQQGYEQSDYPYATALYAYQGENEGDLSFAEGDSIKVLDQSDPSGWWQGELNGAVDTIIEGGQNVPRSRKREMNNVEKVHRPHDQLTDKKNTTNNSLMIEYLYQAVSNTADDNTTLTSSLLDDECNRPYTDNFATDKLMYSFWGIRTFFYALFFLINFGQVYLEIREKGRKLSTRLLVFTFQGTFCLCRVIGDIVHYNQPCEYRVGSWWYFCFSWGTFFLICSWIFITEFWTKMLYTFYIADDIHFENTSKVRKFFIFLITIFFCWEVSVTVLCVSTHEDWSLLEGIGFLVYMISFGSAVAVNGVGFVKALKQSSQKSSTFGRTIRNTKILLVTAAAIVLMTLAHDIAFVFVLDQHTYKYFPSEVSITFVIDGGQMIIVLYCLAGGKFKNYFLFKRTHIEKSNSSSKDLSNNKRGGGGGSGTGNISITISKQQESVAPFDGNSNVFIEMDDSNSKQQIIENNNNSNNNSKRMEEEINQLEVDSSTSNGDSN</sequence>
<feature type="transmembrane region" description="Helical" evidence="4">
    <location>
        <begin position="593"/>
        <end position="614"/>
    </location>
</feature>
<dbReference type="PROSITE" id="PS50002">
    <property type="entry name" value="SH3"/>
    <property type="match status" value="1"/>
</dbReference>
<feature type="compositionally biased region" description="Acidic residues" evidence="3">
    <location>
        <begin position="305"/>
        <end position="315"/>
    </location>
</feature>
<organism evidence="7 8">
    <name type="scientific">Cavenderia fasciculata</name>
    <name type="common">Slime mold</name>
    <name type="synonym">Dictyostelium fasciculatum</name>
    <dbReference type="NCBI Taxonomy" id="261658"/>
    <lineage>
        <taxon>Eukaryota</taxon>
        <taxon>Amoebozoa</taxon>
        <taxon>Evosea</taxon>
        <taxon>Eumycetozoa</taxon>
        <taxon>Dictyostelia</taxon>
        <taxon>Acytosteliales</taxon>
        <taxon>Cavenderiaceae</taxon>
        <taxon>Cavenderia</taxon>
    </lineage>
</organism>
<feature type="compositionally biased region" description="Low complexity" evidence="3">
    <location>
        <begin position="821"/>
        <end position="831"/>
    </location>
</feature>
<dbReference type="Pfam" id="PF00018">
    <property type="entry name" value="SH3_1"/>
    <property type="match status" value="1"/>
</dbReference>
<evidence type="ECO:0000256" key="1">
    <source>
        <dbReference type="ARBA" id="ARBA00022443"/>
    </source>
</evidence>
<proteinExistence type="predicted"/>
<dbReference type="SMART" id="SM00326">
    <property type="entry name" value="SH3"/>
    <property type="match status" value="1"/>
</dbReference>